<dbReference type="EMBL" id="JAAAIM010001200">
    <property type="protein sequence ID" value="KAG0281212.1"/>
    <property type="molecule type" value="Genomic_DNA"/>
</dbReference>
<protein>
    <submittedName>
        <fullName evidence="2">Uncharacterized protein</fullName>
    </submittedName>
</protein>
<feature type="compositionally biased region" description="Acidic residues" evidence="1">
    <location>
        <begin position="101"/>
        <end position="118"/>
    </location>
</feature>
<keyword evidence="3" id="KW-1185">Reference proteome</keyword>
<feature type="region of interest" description="Disordered" evidence="1">
    <location>
        <begin position="397"/>
        <end position="419"/>
    </location>
</feature>
<sequence length="544" mass="58931">QGVSPVGSGGSGNSSGSGHCGGSGSGGNGSSSHRRSSLADIPKALFSSLRRGPHSSSSETNSNKEPVNNAVPKYAQQQYQQQQQQQQRREDREDSPASSYEGDDDDSTAPDGGEDDQDYGGRQGQQQQQQQPVSATILTANGLMQATMAVPKAPPPYHTVMVTRHLPPTTAKGILKKRSPPSPLSQQLLPYKMTPIINRNNSSNSNLVHPMAGNDRQVRGLLRATEHRARLETSSPIPSHPQLMKSRQQKQSQLSMRRTSASTPVLGGIQRLQYTTTPAHYTGYGSYGEKNVVNTTTTTTPATGMLPKFGSTVELDDRYLTHSGGAAFPPNFTPGMQSNVYQDRGGEHSQGKVLDSRMMEMDPSFSLQGATLPSPPVAVAAAAASAAHGFQYQLSHSQANDQHHYSGTGGTYAGHDQNSSMMDGPHQPMAMTEMHEITIGYGYSNEEYSHGSSMRSDSGINESTMGILSGNGISHHRTRTIGFVDTIEIIPAHRKSEYNRRSDKYATFKILTPDLKSEIRDELNVYKMREMAVHVESMGNTAFH</sequence>
<comment type="caution">
    <text evidence="2">The sequence shown here is derived from an EMBL/GenBank/DDBJ whole genome shotgun (WGS) entry which is preliminary data.</text>
</comment>
<dbReference type="PANTHER" id="PTHR12751:SF18">
    <property type="entry name" value="PHOSPHATASE AND ACTIN REGULATOR 1"/>
    <property type="match status" value="1"/>
</dbReference>
<name>A0ABQ7JMN1_9FUNG</name>
<feature type="non-terminal residue" evidence="2">
    <location>
        <position position="1"/>
    </location>
</feature>
<accession>A0ABQ7JMN1</accession>
<dbReference type="Proteomes" id="UP001194696">
    <property type="component" value="Unassembled WGS sequence"/>
</dbReference>
<gene>
    <name evidence="2" type="ORF">BGZ96_001257</name>
</gene>
<evidence type="ECO:0000256" key="1">
    <source>
        <dbReference type="SAM" id="MobiDB-lite"/>
    </source>
</evidence>
<evidence type="ECO:0000313" key="2">
    <source>
        <dbReference type="EMBL" id="KAG0281212.1"/>
    </source>
</evidence>
<feature type="compositionally biased region" description="Polar residues" evidence="1">
    <location>
        <begin position="245"/>
        <end position="263"/>
    </location>
</feature>
<feature type="compositionally biased region" description="Gly residues" evidence="1">
    <location>
        <begin position="7"/>
        <end position="29"/>
    </location>
</feature>
<feature type="compositionally biased region" description="Low complexity" evidence="1">
    <location>
        <begin position="47"/>
        <end position="58"/>
    </location>
</feature>
<feature type="region of interest" description="Disordered" evidence="1">
    <location>
        <begin position="1"/>
        <end position="133"/>
    </location>
</feature>
<feature type="compositionally biased region" description="Low complexity" evidence="1">
    <location>
        <begin position="76"/>
        <end position="86"/>
    </location>
</feature>
<dbReference type="PANTHER" id="PTHR12751">
    <property type="entry name" value="PHOSPHATASE AND ACTIN REGULATOR PHACTR"/>
    <property type="match status" value="1"/>
</dbReference>
<organism evidence="2 3">
    <name type="scientific">Linnemannia gamsii</name>
    <dbReference type="NCBI Taxonomy" id="64522"/>
    <lineage>
        <taxon>Eukaryota</taxon>
        <taxon>Fungi</taxon>
        <taxon>Fungi incertae sedis</taxon>
        <taxon>Mucoromycota</taxon>
        <taxon>Mortierellomycotina</taxon>
        <taxon>Mortierellomycetes</taxon>
        <taxon>Mortierellales</taxon>
        <taxon>Mortierellaceae</taxon>
        <taxon>Linnemannia</taxon>
    </lineage>
</organism>
<proteinExistence type="predicted"/>
<evidence type="ECO:0000313" key="3">
    <source>
        <dbReference type="Proteomes" id="UP001194696"/>
    </source>
</evidence>
<feature type="region of interest" description="Disordered" evidence="1">
    <location>
        <begin position="229"/>
        <end position="263"/>
    </location>
</feature>
<reference evidence="2 3" key="1">
    <citation type="journal article" date="2020" name="Fungal Divers.">
        <title>Resolving the Mortierellaceae phylogeny through synthesis of multi-gene phylogenetics and phylogenomics.</title>
        <authorList>
            <person name="Vandepol N."/>
            <person name="Liber J."/>
            <person name="Desiro A."/>
            <person name="Na H."/>
            <person name="Kennedy M."/>
            <person name="Barry K."/>
            <person name="Grigoriev I.V."/>
            <person name="Miller A.N."/>
            <person name="O'Donnell K."/>
            <person name="Stajich J.E."/>
            <person name="Bonito G."/>
        </authorList>
    </citation>
    <scope>NUCLEOTIDE SEQUENCE [LARGE SCALE GENOMIC DNA]</scope>
    <source>
        <strain evidence="2 3">AD045</strain>
    </source>
</reference>